<dbReference type="GO" id="GO:0004559">
    <property type="term" value="F:alpha-mannosidase activity"/>
    <property type="evidence" value="ECO:0007669"/>
    <property type="project" value="UniProtKB-EC"/>
</dbReference>
<dbReference type="Pfam" id="PF22907">
    <property type="entry name" value="Ams1-like_1st"/>
    <property type="match status" value="1"/>
</dbReference>
<dbReference type="InterPro" id="IPR011682">
    <property type="entry name" value="Glyco_hydro_38_C"/>
</dbReference>
<dbReference type="GO" id="GO:0046872">
    <property type="term" value="F:metal ion binding"/>
    <property type="evidence" value="ECO:0007669"/>
    <property type="project" value="UniProtKB-KW"/>
</dbReference>
<evidence type="ECO:0000256" key="1">
    <source>
        <dbReference type="ARBA" id="ARBA00009792"/>
    </source>
</evidence>
<dbReference type="InterPro" id="IPR000602">
    <property type="entry name" value="Glyco_hydro_38_N"/>
</dbReference>
<organism evidence="6 7">
    <name type="scientific">Gadus morhua</name>
    <name type="common">Atlantic cod</name>
    <dbReference type="NCBI Taxonomy" id="8049"/>
    <lineage>
        <taxon>Eukaryota</taxon>
        <taxon>Metazoa</taxon>
        <taxon>Chordata</taxon>
        <taxon>Craniata</taxon>
        <taxon>Vertebrata</taxon>
        <taxon>Euteleostomi</taxon>
        <taxon>Actinopterygii</taxon>
        <taxon>Neopterygii</taxon>
        <taxon>Teleostei</taxon>
        <taxon>Neoteleostei</taxon>
        <taxon>Acanthomorphata</taxon>
        <taxon>Zeiogadaria</taxon>
        <taxon>Gadariae</taxon>
        <taxon>Gadiformes</taxon>
        <taxon>Gadoidei</taxon>
        <taxon>Gadidae</taxon>
        <taxon>Gadus</taxon>
    </lineage>
</organism>
<keyword evidence="4" id="KW-0326">Glycosidase</keyword>
<dbReference type="GO" id="GO:0030246">
    <property type="term" value="F:carbohydrate binding"/>
    <property type="evidence" value="ECO:0007669"/>
    <property type="project" value="InterPro"/>
</dbReference>
<evidence type="ECO:0000259" key="5">
    <source>
        <dbReference type="SMART" id="SM00872"/>
    </source>
</evidence>
<dbReference type="Pfam" id="PF09261">
    <property type="entry name" value="Alpha-mann_mid"/>
    <property type="match status" value="1"/>
</dbReference>
<evidence type="ECO:0000313" key="7">
    <source>
        <dbReference type="Proteomes" id="UP000694546"/>
    </source>
</evidence>
<feature type="domain" description="Glycoside hydrolase family 38 central" evidence="5">
    <location>
        <begin position="517"/>
        <end position="596"/>
    </location>
</feature>
<dbReference type="CDD" id="cd10813">
    <property type="entry name" value="GH38N_AMII_Man2C1"/>
    <property type="match status" value="1"/>
</dbReference>
<dbReference type="InterPro" id="IPR011013">
    <property type="entry name" value="Gal_mutarotase_sf_dom"/>
</dbReference>
<dbReference type="InterPro" id="IPR027291">
    <property type="entry name" value="Glyco_hydro_38_N_sf"/>
</dbReference>
<dbReference type="Gene3D" id="1.20.1270.50">
    <property type="entry name" value="Glycoside hydrolase family 38, central domain"/>
    <property type="match status" value="1"/>
</dbReference>
<dbReference type="GeneTree" id="ENSGT01030000234638"/>
<comment type="similarity">
    <text evidence="1">Belongs to the glycosyl hydrolase 38 family.</text>
</comment>
<dbReference type="InterPro" id="IPR028995">
    <property type="entry name" value="Glyco_hydro_57/38_cen_sf"/>
</dbReference>
<dbReference type="GO" id="GO:0009313">
    <property type="term" value="P:oligosaccharide catabolic process"/>
    <property type="evidence" value="ECO:0007669"/>
    <property type="project" value="TreeGrafter"/>
</dbReference>
<evidence type="ECO:0000256" key="2">
    <source>
        <dbReference type="ARBA" id="ARBA00022723"/>
    </source>
</evidence>
<dbReference type="InterPro" id="IPR037094">
    <property type="entry name" value="Glyco_hydro_38_cen_sf"/>
</dbReference>
<dbReference type="PANTHER" id="PTHR46017:SF1">
    <property type="entry name" value="ALPHA-MANNOSIDASE 2C1"/>
    <property type="match status" value="1"/>
</dbReference>
<keyword evidence="3" id="KW-0378">Hydrolase</keyword>
<evidence type="ECO:0000256" key="4">
    <source>
        <dbReference type="ARBA" id="ARBA00023295"/>
    </source>
</evidence>
<proteinExistence type="inferred from homology"/>
<dbReference type="PANTHER" id="PTHR46017">
    <property type="entry name" value="ALPHA-MANNOSIDASE 2C1"/>
    <property type="match status" value="1"/>
</dbReference>
<dbReference type="GO" id="GO:0006013">
    <property type="term" value="P:mannose metabolic process"/>
    <property type="evidence" value="ECO:0007669"/>
    <property type="project" value="InterPro"/>
</dbReference>
<sequence>MYHQPVFKNRRTLLERAEKFISEIYFTDCNLRGRLYGDSYPLEFLTSFLSSKRIPFSEAVSQNFAPYKIGDTFGPTWCTCWFKVILRIPESWRGKEVHLLWESDGEAMVWRDEQPVQGLTKEGEKTSYILSECLGDDDPHSITLYVEMACNGLFGAGQGSMIAAPDPNRKYSVHKAELVVLHRDVRETLTDFEMMVDIVKHLGEGEQRGYQALFTVNQMVNLCDPAQPDSFPKARALAESFFTQRNGGSQHTVHAMGHCHIDTAWLWPYEETIRKCGRSWVTAVRLMEKNPDFRFTCSQAQQFQWVKSWYPGLYAQIQHFVKKGQFIPVGGTWVEMDGNLPSGESMVRQFLEGQRFFHQEFGIYCKEFWLPDTFGYSAQLPQIMQGCGISRFLTQKLSWNLVNTFPHNTFFWEGLDGSQVLTHFPPGNSYEMKGRVDELVNTVKNNKDKGRANHSAALFGFGDGGGGPTQLMLDRLTRVQDTDGLPKVRMSTPDQLFSELLADSALLCTWSGELFLELHNGTYTTQAKIKRGNRQCESLLHDIEVASSLALGQDKAFHYPLEQLQELWRLLLLNQFHDVIPGSCIEMVVEDALRYYQDILRVGSGLLGDACRHLGQRDQKGDAPAVFNSLPWERNEVVQLQEADGTVLMENGILKTIINKDGSLASLCLMESNRRPVTEVVEPVQVVSPGGLRGSVRFTLRISPKSTVTQEVVLDAMSPYVRFNTQVEWGESHKFLKVEFPVLVRSSNATYEIQFGHLQRPTHRNTSWDWARFEVWGHKWADLSEHNFGVSLLNDCKYGYSIHKNLMALSLLRAPKAPDANADMGAHLFTYAIMPHAGSFQTAGVIQSAYNLNYPLRLFKTSTDTAPWSAFSVDAAAVVLETIKQVEVLCDLLERPDHTQPAQMTSEGITLGFGPHQIRSLLLVLK</sequence>
<evidence type="ECO:0000256" key="3">
    <source>
        <dbReference type="ARBA" id="ARBA00022801"/>
    </source>
</evidence>
<keyword evidence="2" id="KW-0479">Metal-binding</keyword>
<dbReference type="SUPFAM" id="SSF88713">
    <property type="entry name" value="Glycoside hydrolase/deacetylase"/>
    <property type="match status" value="1"/>
</dbReference>
<reference evidence="6" key="1">
    <citation type="submission" date="2025-08" db="UniProtKB">
        <authorList>
            <consortium name="Ensembl"/>
        </authorList>
    </citation>
    <scope>IDENTIFICATION</scope>
</reference>
<name>A0A8C5BVV3_GADMO</name>
<dbReference type="Gene3D" id="3.20.110.10">
    <property type="entry name" value="Glycoside hydrolase 38, N terminal domain"/>
    <property type="match status" value="1"/>
</dbReference>
<dbReference type="Proteomes" id="UP000694546">
    <property type="component" value="Chromosome 9"/>
</dbReference>
<dbReference type="InterPro" id="IPR015341">
    <property type="entry name" value="Glyco_hydro_38_cen"/>
</dbReference>
<dbReference type="InterPro" id="IPR011330">
    <property type="entry name" value="Glyco_hydro/deAcase_b/a-brl"/>
</dbReference>
<dbReference type="SMART" id="SM00872">
    <property type="entry name" value="Alpha-mann_mid"/>
    <property type="match status" value="1"/>
</dbReference>
<dbReference type="Ensembl" id="ENSGMOT00000028398.1">
    <property type="protein sequence ID" value="ENSGMOP00000053591.1"/>
    <property type="gene ID" value="ENSGMOG00000008323.2"/>
</dbReference>
<dbReference type="SUPFAM" id="SSF74650">
    <property type="entry name" value="Galactose mutarotase-like"/>
    <property type="match status" value="1"/>
</dbReference>
<evidence type="ECO:0000313" key="6">
    <source>
        <dbReference type="Ensembl" id="ENSGMOP00000053591.1"/>
    </source>
</evidence>
<dbReference type="Pfam" id="PF07748">
    <property type="entry name" value="Glyco_hydro_38C"/>
    <property type="match status" value="1"/>
</dbReference>
<reference evidence="6" key="2">
    <citation type="submission" date="2025-09" db="UniProtKB">
        <authorList>
            <consortium name="Ensembl"/>
        </authorList>
    </citation>
    <scope>IDENTIFICATION</scope>
</reference>
<accession>A0A8C5BVV3</accession>
<protein>
    <submittedName>
        <fullName evidence="6">Mannosidase alpha class 2C member 1</fullName>
    </submittedName>
</protein>
<dbReference type="Pfam" id="PF01074">
    <property type="entry name" value="Glyco_hydro_38N"/>
    <property type="match status" value="1"/>
</dbReference>
<gene>
    <name evidence="6" type="primary">man2c1</name>
</gene>
<keyword evidence="7" id="KW-1185">Reference proteome</keyword>
<dbReference type="Gene3D" id="2.70.98.30">
    <property type="entry name" value="Golgi alpha-mannosidase II, domain 4"/>
    <property type="match status" value="1"/>
</dbReference>
<dbReference type="AlphaFoldDB" id="A0A8C5BVV3"/>
<dbReference type="InterPro" id="IPR054723">
    <property type="entry name" value="Ams1-like_N"/>
</dbReference>
<dbReference type="SUPFAM" id="SSF88688">
    <property type="entry name" value="Families 57/38 glycoside transferase middle domain"/>
    <property type="match status" value="1"/>
</dbReference>